<dbReference type="SUPFAM" id="SSF51695">
    <property type="entry name" value="PLC-like phosphodiesterases"/>
    <property type="match status" value="1"/>
</dbReference>
<dbReference type="Gene3D" id="3.20.20.190">
    <property type="entry name" value="Phosphatidylinositol (PI) phosphodiesterase"/>
    <property type="match status" value="1"/>
</dbReference>
<dbReference type="Proteomes" id="UP000251135">
    <property type="component" value="Unassembled WGS sequence"/>
</dbReference>
<gene>
    <name evidence="2" type="ORF">B0174_10230</name>
</gene>
<dbReference type="PANTHER" id="PTHR46211:SF1">
    <property type="entry name" value="GLYCEROPHOSPHODIESTER PHOSPHODIESTERASE, CYTOPLASMIC"/>
    <property type="match status" value="1"/>
</dbReference>
<accession>A0A363CWY6</accession>
<dbReference type="GO" id="GO:0008081">
    <property type="term" value="F:phosphoric diester hydrolase activity"/>
    <property type="evidence" value="ECO:0007669"/>
    <property type="project" value="InterPro"/>
</dbReference>
<dbReference type="RefSeq" id="WP_165790416.1">
    <property type="nucleotide sequence ID" value="NZ_MUXE01000017.1"/>
</dbReference>
<reference evidence="2 3" key="1">
    <citation type="submission" date="2017-02" db="EMBL/GenBank/DDBJ databases">
        <title>Arcobacter caeni sp. nov, a new Arcobacter species isolated from reclaimed water.</title>
        <authorList>
            <person name="Figueras M.J."/>
            <person name="Perez-Cataluna A."/>
            <person name="Salas-Masso N."/>
        </authorList>
    </citation>
    <scope>NUCLEOTIDE SEQUENCE [LARGE SCALE GENOMIC DNA]</scope>
    <source>
        <strain evidence="2 3">RW17-10</strain>
    </source>
</reference>
<dbReference type="InterPro" id="IPR017946">
    <property type="entry name" value="PLC-like_Pdiesterase_TIM-brl"/>
</dbReference>
<protein>
    <recommendedName>
        <fullName evidence="1">GP-PDE domain-containing protein</fullName>
    </recommendedName>
</protein>
<dbReference type="InterPro" id="IPR030395">
    <property type="entry name" value="GP_PDE_dom"/>
</dbReference>
<organism evidence="2 3">
    <name type="scientific">Arcobacter caeni</name>
    <dbReference type="NCBI Taxonomy" id="1912877"/>
    <lineage>
        <taxon>Bacteria</taxon>
        <taxon>Pseudomonadati</taxon>
        <taxon>Campylobacterota</taxon>
        <taxon>Epsilonproteobacteria</taxon>
        <taxon>Campylobacterales</taxon>
        <taxon>Arcobacteraceae</taxon>
        <taxon>Arcobacter</taxon>
    </lineage>
</organism>
<dbReference type="GO" id="GO:0006629">
    <property type="term" value="P:lipid metabolic process"/>
    <property type="evidence" value="ECO:0007669"/>
    <property type="project" value="InterPro"/>
</dbReference>
<dbReference type="EMBL" id="MUXE01000017">
    <property type="protein sequence ID" value="PUE63596.1"/>
    <property type="molecule type" value="Genomic_DNA"/>
</dbReference>
<evidence type="ECO:0000313" key="2">
    <source>
        <dbReference type="EMBL" id="PUE63596.1"/>
    </source>
</evidence>
<feature type="domain" description="GP-PDE" evidence="1">
    <location>
        <begin position="6"/>
        <end position="235"/>
    </location>
</feature>
<comment type="caution">
    <text evidence="2">The sequence shown here is derived from an EMBL/GenBank/DDBJ whole genome shotgun (WGS) entry which is preliminary data.</text>
</comment>
<dbReference type="AlphaFoldDB" id="A0A363CWY6"/>
<dbReference type="PANTHER" id="PTHR46211">
    <property type="entry name" value="GLYCEROPHOSPHORYL DIESTER PHOSPHODIESTERASE"/>
    <property type="match status" value="1"/>
</dbReference>
<dbReference type="Pfam" id="PF03009">
    <property type="entry name" value="GDPD"/>
    <property type="match status" value="1"/>
</dbReference>
<evidence type="ECO:0000259" key="1">
    <source>
        <dbReference type="PROSITE" id="PS51704"/>
    </source>
</evidence>
<dbReference type="PROSITE" id="PS51704">
    <property type="entry name" value="GP_PDE"/>
    <property type="match status" value="1"/>
</dbReference>
<name>A0A363CWY6_9BACT</name>
<keyword evidence="3" id="KW-1185">Reference proteome</keyword>
<evidence type="ECO:0000313" key="3">
    <source>
        <dbReference type="Proteomes" id="UP000251135"/>
    </source>
</evidence>
<sequence length="235" mass="28048">MNLFKNRFIAHRGLHKSRIIPENSILAFKAAIEKNYAIEFDINITKDNQIVVFHDDDLNRLCNKKEKIEEITYDFFKDLRLYESDEKIPLLKELLDEVNGQIPLVIEIKKHENIGVLEDILIKMLKEYKGEYFICSFEKDILFWLQNNKPKQIRGLIFGSFLKKFKKYEKAIFLYKFLKSKADFISLDDKLIDSSIYDFCKKKELEVITWTIKDKKRFKQIEKKVNGVIFEGFII</sequence>
<proteinExistence type="predicted"/>